<dbReference type="InterPro" id="IPR004365">
    <property type="entry name" value="NA-bd_OB_tRNA"/>
</dbReference>
<dbReference type="GO" id="GO:0000724">
    <property type="term" value="P:double-strand break repair via homologous recombination"/>
    <property type="evidence" value="ECO:0007669"/>
    <property type="project" value="TreeGrafter"/>
</dbReference>
<evidence type="ECO:0008006" key="10">
    <source>
        <dbReference type="Google" id="ProtNLM"/>
    </source>
</evidence>
<feature type="compositionally biased region" description="Polar residues" evidence="4">
    <location>
        <begin position="1"/>
        <end position="20"/>
    </location>
</feature>
<dbReference type="GO" id="GO:0035861">
    <property type="term" value="C:site of double-strand break"/>
    <property type="evidence" value="ECO:0007669"/>
    <property type="project" value="TreeGrafter"/>
</dbReference>
<dbReference type="GO" id="GO:0003697">
    <property type="term" value="F:single-stranded DNA binding"/>
    <property type="evidence" value="ECO:0007669"/>
    <property type="project" value="TreeGrafter"/>
</dbReference>
<feature type="compositionally biased region" description="Polar residues" evidence="4">
    <location>
        <begin position="27"/>
        <end position="42"/>
    </location>
</feature>
<organism evidence="8 9">
    <name type="scientific">Wickerhamomyces pijperi</name>
    <name type="common">Yeast</name>
    <name type="synonym">Pichia pijperi</name>
    <dbReference type="NCBI Taxonomy" id="599730"/>
    <lineage>
        <taxon>Eukaryota</taxon>
        <taxon>Fungi</taxon>
        <taxon>Dikarya</taxon>
        <taxon>Ascomycota</taxon>
        <taxon>Saccharomycotina</taxon>
        <taxon>Saccharomycetes</taxon>
        <taxon>Phaffomycetales</taxon>
        <taxon>Wickerhamomycetaceae</taxon>
        <taxon>Wickerhamomyces</taxon>
    </lineage>
</organism>
<keyword evidence="3" id="KW-0539">Nucleus</keyword>
<feature type="transmembrane region" description="Helical" evidence="5">
    <location>
        <begin position="295"/>
        <end position="321"/>
    </location>
</feature>
<dbReference type="Pfam" id="PF08784">
    <property type="entry name" value="RPA_C"/>
    <property type="match status" value="1"/>
</dbReference>
<feature type="domain" description="Replication protein A C-terminal" evidence="7">
    <location>
        <begin position="188"/>
        <end position="261"/>
    </location>
</feature>
<gene>
    <name evidence="8" type="ORF">WICPIJ_001116</name>
</gene>
<reference evidence="8" key="2">
    <citation type="submission" date="2021-01" db="EMBL/GenBank/DDBJ databases">
        <authorList>
            <person name="Schikora-Tamarit M.A."/>
        </authorList>
    </citation>
    <scope>NUCLEOTIDE SEQUENCE</scope>
    <source>
        <strain evidence="8">CBS2887</strain>
    </source>
</reference>
<dbReference type="GO" id="GO:0005662">
    <property type="term" value="C:DNA replication factor A complex"/>
    <property type="evidence" value="ECO:0007669"/>
    <property type="project" value="TreeGrafter"/>
</dbReference>
<dbReference type="GO" id="GO:0006289">
    <property type="term" value="P:nucleotide-excision repair"/>
    <property type="evidence" value="ECO:0007669"/>
    <property type="project" value="TreeGrafter"/>
</dbReference>
<dbReference type="AlphaFoldDB" id="A0A9P8QEH8"/>
<evidence type="ECO:0000256" key="4">
    <source>
        <dbReference type="SAM" id="MobiDB-lite"/>
    </source>
</evidence>
<dbReference type="GO" id="GO:0000781">
    <property type="term" value="C:chromosome, telomeric region"/>
    <property type="evidence" value="ECO:0007669"/>
    <property type="project" value="TreeGrafter"/>
</dbReference>
<sequence length="581" mass="65314">MATYSDNYNQTSYGGENNYTSGGGFDDNNTSSSQAARTQTKSSFTPVTIKQILDSTQSVQEGEFTSHGLELNMVSCVGVIRTLTEVSTRLQASVEDGTGTITLTLWPKGNDENSYKFLTEGEYYYFSGSVSDFSGKRTLQHCVARPIEDHNEIIYHHLSAIDIFLSSNAAGASGLANQLHQGNSLFVQESSNANSNVNSNDSSAPLIDRIYGIISDYTPTMPEGVQISYIATTLGVPVEKVSEECIKLSEDAKIYFGFDENGLMSIFPVSLVGLTTLDPNKRIMKLRELFKYLKFLMILLFWYSFLLITSLLILALLMAWLGLRRYKMNSLFGSRKLTSSLCSSLFTKWSSSNGRNLELMNPLKKSIVRSFRINKFDPWMKSKKGSKMYFMFITLAGKTRVCFKNLVSSMYGESILARLFELTKPGNKFVRTVFNFSEFSLFDQSLSSSKEATFFFNVGWRVSLMTMIDLTAWKKKRIFLKKFQNSSDTRTKSADEGKASLAPLAVPLLLLLLVMLVFRDLINFGYFNFKSSTTLLINRAISLLTLCVVISNASCNFPDWWISLSSFKIWWKGLESSSNLM</sequence>
<evidence type="ECO:0000313" key="9">
    <source>
        <dbReference type="Proteomes" id="UP000774326"/>
    </source>
</evidence>
<evidence type="ECO:0000256" key="3">
    <source>
        <dbReference type="ARBA" id="ARBA00023242"/>
    </source>
</evidence>
<dbReference type="PANTHER" id="PTHR13989:SF16">
    <property type="entry name" value="REPLICATION PROTEIN A2"/>
    <property type="match status" value="1"/>
</dbReference>
<dbReference type="OrthoDB" id="25571at2759"/>
<keyword evidence="5" id="KW-0812">Transmembrane</keyword>
<keyword evidence="2" id="KW-0238">DNA-binding</keyword>
<dbReference type="GO" id="GO:0006260">
    <property type="term" value="P:DNA replication"/>
    <property type="evidence" value="ECO:0007669"/>
    <property type="project" value="TreeGrafter"/>
</dbReference>
<evidence type="ECO:0000259" key="6">
    <source>
        <dbReference type="Pfam" id="PF01336"/>
    </source>
</evidence>
<evidence type="ECO:0000256" key="2">
    <source>
        <dbReference type="ARBA" id="ARBA00023125"/>
    </source>
</evidence>
<dbReference type="EMBL" id="JAEUBG010000596">
    <property type="protein sequence ID" value="KAH3687899.1"/>
    <property type="molecule type" value="Genomic_DNA"/>
</dbReference>
<feature type="region of interest" description="Disordered" evidence="4">
    <location>
        <begin position="1"/>
        <end position="42"/>
    </location>
</feature>
<dbReference type="Pfam" id="PF01336">
    <property type="entry name" value="tRNA_anti-codon"/>
    <property type="match status" value="1"/>
</dbReference>
<feature type="transmembrane region" description="Helical" evidence="5">
    <location>
        <begin position="499"/>
        <end position="519"/>
    </location>
</feature>
<keyword evidence="5" id="KW-1133">Transmembrane helix</keyword>
<evidence type="ECO:0000256" key="5">
    <source>
        <dbReference type="SAM" id="Phobius"/>
    </source>
</evidence>
<dbReference type="InterPro" id="IPR012340">
    <property type="entry name" value="NA-bd_OB-fold"/>
</dbReference>
<dbReference type="InterPro" id="IPR014892">
    <property type="entry name" value="RPA_C"/>
</dbReference>
<proteinExistence type="predicted"/>
<comment type="caution">
    <text evidence="8">The sequence shown here is derived from an EMBL/GenBank/DDBJ whole genome shotgun (WGS) entry which is preliminary data.</text>
</comment>
<dbReference type="Gene3D" id="2.40.50.140">
    <property type="entry name" value="Nucleic acid-binding proteins"/>
    <property type="match status" value="1"/>
</dbReference>
<evidence type="ECO:0000313" key="8">
    <source>
        <dbReference type="EMBL" id="KAH3687899.1"/>
    </source>
</evidence>
<dbReference type="InterPro" id="IPR040260">
    <property type="entry name" value="RFA2-like"/>
</dbReference>
<keyword evidence="9" id="KW-1185">Reference proteome</keyword>
<evidence type="ECO:0000259" key="7">
    <source>
        <dbReference type="Pfam" id="PF08784"/>
    </source>
</evidence>
<dbReference type="PANTHER" id="PTHR13989">
    <property type="entry name" value="REPLICATION PROTEIN A-RELATED"/>
    <property type="match status" value="1"/>
</dbReference>
<dbReference type="SUPFAM" id="SSF50249">
    <property type="entry name" value="Nucleic acid-binding proteins"/>
    <property type="match status" value="1"/>
</dbReference>
<name>A0A9P8QEH8_WICPI</name>
<evidence type="ECO:0000256" key="1">
    <source>
        <dbReference type="ARBA" id="ARBA00004123"/>
    </source>
</evidence>
<dbReference type="Proteomes" id="UP000774326">
    <property type="component" value="Unassembled WGS sequence"/>
</dbReference>
<accession>A0A9P8QEH8</accession>
<feature type="domain" description="OB" evidence="6">
    <location>
        <begin position="74"/>
        <end position="141"/>
    </location>
</feature>
<comment type="subcellular location">
    <subcellularLocation>
        <location evidence="1">Nucleus</location>
    </subcellularLocation>
</comment>
<protein>
    <recommendedName>
        <fullName evidence="10">Replication protein A C-terminal domain-containing protein</fullName>
    </recommendedName>
</protein>
<reference evidence="8" key="1">
    <citation type="journal article" date="2021" name="Open Biol.">
        <title>Shared evolutionary footprints suggest mitochondrial oxidative damage underlies multiple complex I losses in fungi.</title>
        <authorList>
            <person name="Schikora-Tamarit M.A."/>
            <person name="Marcet-Houben M."/>
            <person name="Nosek J."/>
            <person name="Gabaldon T."/>
        </authorList>
    </citation>
    <scope>NUCLEOTIDE SEQUENCE</scope>
    <source>
        <strain evidence="8">CBS2887</strain>
    </source>
</reference>
<keyword evidence="5" id="KW-0472">Membrane</keyword>